<dbReference type="InterPro" id="IPR001347">
    <property type="entry name" value="SIS_dom"/>
</dbReference>
<dbReference type="GO" id="GO:0070095">
    <property type="term" value="F:fructose-6-phosphate binding"/>
    <property type="evidence" value="ECO:0007669"/>
    <property type="project" value="TreeGrafter"/>
</dbReference>
<sequence precursor="true">MTRPNRASSPRTGRIAMTFALSLAAISPAALAADGTGRLGLSPAPASTEFVQQRTQFQLHTLLTEQRHPRTWNLSEVAAHDPAQALSQLFSVDEDVARAFAALADDPQRMARLHAASAAVQRALRDGHRIYFYGTGSTGRLAETLESGVWRPFWKRLQADPAWPRVAAALPAGLGERVRGEITGGDRALISSLEGFEDLQLIGALQMRDDGISADDVVFAVTEGGETSAVIGTALAAADERGAGTDRVWFVYNNPDEVLRPFERSRRVLDDARIHKIALPTGPQAITGSTRMQATTTSLYALGLVLEDALRALLLPQLDAADAQRLGLDSKDTLESRLRGFAGLQRSVAASAPQLAQWTVREAQAYAGGHHATYLAGQALMPVFVDVTERAPTFRLAPLDRTDTTPPASWIRVWAPVATPQAAWDALLHRPFHGLDAAQYRPQFEQKVDDPALRATALRSLERAGAEQQALYDLSWSPANRERLPPQAGDLGVLLRYAGEPMDALARQWWQAFGDAGAGRLTVTVGHGAASADAGKALDGMPRDIVLELPQGNDPLGLDRTLALKMLLNAHSTAVMARLGRTVGNTMTAVQPGNLKLIGRATYLIQSHVNAVLDGKRWRAQHGATDLLGYAEANAVLYEAIDQRARLPEAAQLPEVELAIVAVLERLDSGRPLDWAGAAQLLRAKGLNGYLHERT</sequence>
<evidence type="ECO:0000313" key="4">
    <source>
        <dbReference type="EMBL" id="ALJ26558.1"/>
    </source>
</evidence>
<name>A0A0S1AUT5_9GAMM</name>
<evidence type="ECO:0000256" key="2">
    <source>
        <dbReference type="SAM" id="SignalP"/>
    </source>
</evidence>
<dbReference type="Gene3D" id="3.40.50.10490">
    <property type="entry name" value="Glucose-6-phosphate isomerase like protein, domain 1"/>
    <property type="match status" value="2"/>
</dbReference>
<protein>
    <submittedName>
        <fullName evidence="4">Sugar phosphate isomerase</fullName>
    </submittedName>
</protein>
<dbReference type="PANTHER" id="PTHR10088">
    <property type="entry name" value="GLUCOKINASE REGULATORY PROTEIN"/>
    <property type="match status" value="1"/>
</dbReference>
<dbReference type="GO" id="GO:1901135">
    <property type="term" value="P:carbohydrate derivative metabolic process"/>
    <property type="evidence" value="ECO:0007669"/>
    <property type="project" value="InterPro"/>
</dbReference>
<dbReference type="GO" id="GO:0004857">
    <property type="term" value="F:enzyme inhibitor activity"/>
    <property type="evidence" value="ECO:0007669"/>
    <property type="project" value="TreeGrafter"/>
</dbReference>
<feature type="chain" id="PRO_5006588294" evidence="2">
    <location>
        <begin position="33"/>
        <end position="695"/>
    </location>
</feature>
<keyword evidence="5" id="KW-1185">Reference proteome</keyword>
<accession>A0A0S1AUT5</accession>
<dbReference type="EMBL" id="CP012900">
    <property type="protein sequence ID" value="ALJ26558.1"/>
    <property type="molecule type" value="Genomic_DNA"/>
</dbReference>
<dbReference type="KEGG" id="sacz:AOT14_00960"/>
<dbReference type="GO" id="GO:0005829">
    <property type="term" value="C:cytosol"/>
    <property type="evidence" value="ECO:0007669"/>
    <property type="project" value="TreeGrafter"/>
</dbReference>
<proteinExistence type="predicted"/>
<feature type="signal peptide" evidence="2">
    <location>
        <begin position="1"/>
        <end position="32"/>
    </location>
</feature>
<dbReference type="GO" id="GO:0016853">
    <property type="term" value="F:isomerase activity"/>
    <property type="evidence" value="ECO:0007669"/>
    <property type="project" value="UniProtKB-KW"/>
</dbReference>
<evidence type="ECO:0000259" key="3">
    <source>
        <dbReference type="PROSITE" id="PS51464"/>
    </source>
</evidence>
<feature type="domain" description="SIS" evidence="3">
    <location>
        <begin position="120"/>
        <end position="312"/>
    </location>
</feature>
<dbReference type="PANTHER" id="PTHR10088:SF4">
    <property type="entry name" value="GLUCOKINASE REGULATORY PROTEIN"/>
    <property type="match status" value="1"/>
</dbReference>
<keyword evidence="1" id="KW-0119">Carbohydrate metabolism</keyword>
<evidence type="ECO:0000313" key="5">
    <source>
        <dbReference type="Proteomes" id="UP000061010"/>
    </source>
</evidence>
<organism evidence="4 5">
    <name type="scientific">Stenotrophomonas acidaminiphila</name>
    <dbReference type="NCBI Taxonomy" id="128780"/>
    <lineage>
        <taxon>Bacteria</taxon>
        <taxon>Pseudomonadati</taxon>
        <taxon>Pseudomonadota</taxon>
        <taxon>Gammaproteobacteria</taxon>
        <taxon>Lysobacterales</taxon>
        <taxon>Lysobacteraceae</taxon>
        <taxon>Stenotrophomonas</taxon>
    </lineage>
</organism>
<keyword evidence="2" id="KW-0732">Signal</keyword>
<dbReference type="PATRIC" id="fig|128780.6.peg.93"/>
<dbReference type="InterPro" id="IPR040190">
    <property type="entry name" value="MURQ/GCKR"/>
</dbReference>
<gene>
    <name evidence="4" type="ORF">AOT14_00960</name>
</gene>
<dbReference type="InterPro" id="IPR046348">
    <property type="entry name" value="SIS_dom_sf"/>
</dbReference>
<evidence type="ECO:0000256" key="1">
    <source>
        <dbReference type="ARBA" id="ARBA00023277"/>
    </source>
</evidence>
<dbReference type="GO" id="GO:0042593">
    <property type="term" value="P:glucose homeostasis"/>
    <property type="evidence" value="ECO:0007669"/>
    <property type="project" value="TreeGrafter"/>
</dbReference>
<dbReference type="AlphaFoldDB" id="A0A0S1AUT5"/>
<dbReference type="GO" id="GO:0019899">
    <property type="term" value="F:enzyme binding"/>
    <property type="evidence" value="ECO:0007669"/>
    <property type="project" value="TreeGrafter"/>
</dbReference>
<dbReference type="PROSITE" id="PS51464">
    <property type="entry name" value="SIS"/>
    <property type="match status" value="1"/>
</dbReference>
<dbReference type="GO" id="GO:0009750">
    <property type="term" value="P:response to fructose"/>
    <property type="evidence" value="ECO:0007669"/>
    <property type="project" value="TreeGrafter"/>
</dbReference>
<dbReference type="GO" id="GO:0030246">
    <property type="term" value="F:carbohydrate binding"/>
    <property type="evidence" value="ECO:0007669"/>
    <property type="project" value="TreeGrafter"/>
</dbReference>
<reference evidence="4 5" key="1">
    <citation type="journal article" date="2015" name="Genome Announc.">
        <title>Complete Genome Sequencing of Stenotrophomonas acidaminiphila ZAC14D2_NAIMI4_2, a Multidrug-Resistant Strain Isolated from Sediments of a Polluted River in Mexico, Uncovers New Antibiotic Resistance Genes and a Novel Class-II Lasso Peptide Biosynthesis Gene Cluster.</title>
        <authorList>
            <person name="Vinuesa P."/>
            <person name="Ochoa-Sanchez L.E."/>
        </authorList>
    </citation>
    <scope>NUCLEOTIDE SEQUENCE [LARGE SCALE GENOMIC DNA]</scope>
    <source>
        <strain evidence="4 5">ZAC14D2_NAIMI4_2</strain>
    </source>
</reference>
<dbReference type="SUPFAM" id="SSF53697">
    <property type="entry name" value="SIS domain"/>
    <property type="match status" value="2"/>
</dbReference>
<keyword evidence="4" id="KW-0413">Isomerase</keyword>
<dbReference type="Proteomes" id="UP000061010">
    <property type="component" value="Chromosome"/>
</dbReference>